<dbReference type="InterPro" id="IPR015943">
    <property type="entry name" value="WD40/YVTN_repeat-like_dom_sf"/>
</dbReference>
<evidence type="ECO:0000313" key="3">
    <source>
        <dbReference type="EMBL" id="XBV22319.1"/>
    </source>
</evidence>
<keyword evidence="2" id="KW-1133">Transmembrane helix</keyword>
<proteinExistence type="predicted"/>
<dbReference type="InterPro" id="IPR011047">
    <property type="entry name" value="Quinoprotein_ADH-like_sf"/>
</dbReference>
<feature type="compositionally biased region" description="Low complexity" evidence="1">
    <location>
        <begin position="1"/>
        <end position="11"/>
    </location>
</feature>
<accession>A0AAU7T649</accession>
<keyword evidence="2" id="KW-0472">Membrane</keyword>
<feature type="region of interest" description="Disordered" evidence="1">
    <location>
        <begin position="1"/>
        <end position="50"/>
    </location>
</feature>
<gene>
    <name evidence="3" type="ORF">ABN611_27600</name>
</gene>
<feature type="transmembrane region" description="Helical" evidence="2">
    <location>
        <begin position="56"/>
        <end position="78"/>
    </location>
</feature>
<dbReference type="Gene3D" id="2.130.10.10">
    <property type="entry name" value="YVTN repeat-like/Quinoprotein amine dehydrogenase"/>
    <property type="match status" value="2"/>
</dbReference>
<dbReference type="SUPFAM" id="SSF81995">
    <property type="entry name" value="beta-sandwich domain of Sec23/24"/>
    <property type="match status" value="1"/>
</dbReference>
<dbReference type="SUPFAM" id="SSF50998">
    <property type="entry name" value="Quinoprotein alcohol dehydrogenase-like"/>
    <property type="match status" value="1"/>
</dbReference>
<dbReference type="EMBL" id="CP158165">
    <property type="protein sequence ID" value="XBV22319.1"/>
    <property type="molecule type" value="Genomic_DNA"/>
</dbReference>
<organism evidence="3">
    <name type="scientific">Kribbella sp. HUAS MG21</name>
    <dbReference type="NCBI Taxonomy" id="3160966"/>
    <lineage>
        <taxon>Bacteria</taxon>
        <taxon>Bacillati</taxon>
        <taxon>Actinomycetota</taxon>
        <taxon>Actinomycetes</taxon>
        <taxon>Propionibacteriales</taxon>
        <taxon>Kribbellaceae</taxon>
        <taxon>Kribbella</taxon>
    </lineage>
</organism>
<feature type="compositionally biased region" description="Low complexity" evidence="1">
    <location>
        <begin position="23"/>
        <end position="33"/>
    </location>
</feature>
<keyword evidence="2" id="KW-0812">Transmembrane</keyword>
<evidence type="ECO:0000256" key="1">
    <source>
        <dbReference type="SAM" id="MobiDB-lite"/>
    </source>
</evidence>
<reference evidence="3" key="1">
    <citation type="submission" date="2024-06" db="EMBL/GenBank/DDBJ databases">
        <title>Kribbella sp. strain HUAS MG21 genome sequences.</title>
        <authorList>
            <person name="Mo P."/>
        </authorList>
    </citation>
    <scope>NUCLEOTIDE SEQUENCE</scope>
    <source>
        <strain evidence="3">HUAS MG21</strain>
    </source>
</reference>
<evidence type="ECO:0000256" key="2">
    <source>
        <dbReference type="SAM" id="Phobius"/>
    </source>
</evidence>
<sequence length="498" mass="54757">MSSPHQPPQHQHPQHPPYPPQPYQYQPQYQAPYQPQPPYQPPYPSAPRPPRKNGGVIALVIGLAVLLVAGAGGAAFVFRDQLFGGGPGIEADRELTYVVRDSFPSTYRPTEGGLEQLSARWWTDKYLVRQMPKQLVAYDLANGNKAYAVDVPDTHYCNASRQQSAKGYVALLQGTRISGCRQLTIVDLRTGRRVWTKDLTSLLSGRNKLVSDFPRYDHRPVVLGERVHVPTDHGELVLNLATGAVLSKPLPRAERRTGQCFTTHVATVGQTGLAYRNCSPAGDEQRHLQAFTAAGKTLWTWNLPDERGNKALLVGVLSVDPLLVRVFSDAGKEVWRVDQRTGKHQVVLRLNSTGPADPCEPSGGDGLYECTQHVLSGKTLYVSERSGIAAYDVLSTRELWRGQWSTKHRLTPPLGLDAEGRPLAYLLPTLETPGALVRADPATGALSAVATLPAAKSAPRRDLTQNPDEAEWHDGRLAFLRTRPSIRDAGYHATVVVR</sequence>
<dbReference type="RefSeq" id="WP_350275165.1">
    <property type="nucleotide sequence ID" value="NZ_CP158165.1"/>
</dbReference>
<feature type="compositionally biased region" description="Pro residues" evidence="1">
    <location>
        <begin position="34"/>
        <end position="48"/>
    </location>
</feature>
<name>A0AAU7T649_9ACTN</name>
<evidence type="ECO:0008006" key="4">
    <source>
        <dbReference type="Google" id="ProtNLM"/>
    </source>
</evidence>
<dbReference type="AlphaFoldDB" id="A0AAU7T649"/>
<protein>
    <recommendedName>
        <fullName evidence="4">PQQ-binding-like beta-propeller repeat protein</fullName>
    </recommendedName>
</protein>